<keyword evidence="3" id="KW-1185">Reference proteome</keyword>
<reference evidence="3" key="1">
    <citation type="journal article" date="2019" name="Int. J. Syst. Evol. Microbiol.">
        <title>The Global Catalogue of Microorganisms (GCM) 10K type strain sequencing project: providing services to taxonomists for standard genome sequencing and annotation.</title>
        <authorList>
            <consortium name="The Broad Institute Genomics Platform"/>
            <consortium name="The Broad Institute Genome Sequencing Center for Infectious Disease"/>
            <person name="Wu L."/>
            <person name="Ma J."/>
        </authorList>
    </citation>
    <scope>NUCLEOTIDE SEQUENCE [LARGE SCALE GENOMIC DNA]</scope>
    <source>
        <strain evidence="3">JCM 13584</strain>
    </source>
</reference>
<comment type="caution">
    <text evidence="2">The sequence shown here is derived from an EMBL/GenBank/DDBJ whole genome shotgun (WGS) entry which is preliminary data.</text>
</comment>
<evidence type="ECO:0000313" key="3">
    <source>
        <dbReference type="Proteomes" id="UP001499954"/>
    </source>
</evidence>
<evidence type="ECO:0008006" key="4">
    <source>
        <dbReference type="Google" id="ProtNLM"/>
    </source>
</evidence>
<sequence length="116" mass="12119">MAGERPGGVTLVAVLAWISGALQVVSGFFQILPGGGNFGAGVWAIILGIVTVVVSLGLFRGSNAARIIVTIIFVLNIATAIWLITLGAFWSGLFSALFPVIGLILLWSKRANAFFS</sequence>
<keyword evidence="1" id="KW-0812">Transmembrane</keyword>
<protein>
    <recommendedName>
        <fullName evidence="4">Phage holin family protein</fullName>
    </recommendedName>
</protein>
<evidence type="ECO:0000256" key="1">
    <source>
        <dbReference type="SAM" id="Phobius"/>
    </source>
</evidence>
<proteinExistence type="predicted"/>
<dbReference type="Proteomes" id="UP001499954">
    <property type="component" value="Unassembled WGS sequence"/>
</dbReference>
<name>A0ABP5C651_9MICO</name>
<dbReference type="EMBL" id="BAAAMK010000004">
    <property type="protein sequence ID" value="GAA1958210.1"/>
    <property type="molecule type" value="Genomic_DNA"/>
</dbReference>
<evidence type="ECO:0000313" key="2">
    <source>
        <dbReference type="EMBL" id="GAA1958210.1"/>
    </source>
</evidence>
<gene>
    <name evidence="2" type="ORF">GCM10009717_25860</name>
</gene>
<keyword evidence="1" id="KW-1133">Transmembrane helix</keyword>
<feature type="transmembrane region" description="Helical" evidence="1">
    <location>
        <begin position="12"/>
        <end position="32"/>
    </location>
</feature>
<keyword evidence="1" id="KW-0472">Membrane</keyword>
<feature type="transmembrane region" description="Helical" evidence="1">
    <location>
        <begin position="90"/>
        <end position="108"/>
    </location>
</feature>
<feature type="transmembrane region" description="Helical" evidence="1">
    <location>
        <begin position="66"/>
        <end position="84"/>
    </location>
</feature>
<dbReference type="RefSeq" id="WP_157414073.1">
    <property type="nucleotide sequence ID" value="NZ_BAAAMK010000004.1"/>
</dbReference>
<feature type="transmembrane region" description="Helical" evidence="1">
    <location>
        <begin position="38"/>
        <end position="59"/>
    </location>
</feature>
<accession>A0ABP5C651</accession>
<organism evidence="2 3">
    <name type="scientific">Agromyces allii</name>
    <dbReference type="NCBI Taxonomy" id="393607"/>
    <lineage>
        <taxon>Bacteria</taxon>
        <taxon>Bacillati</taxon>
        <taxon>Actinomycetota</taxon>
        <taxon>Actinomycetes</taxon>
        <taxon>Micrococcales</taxon>
        <taxon>Microbacteriaceae</taxon>
        <taxon>Agromyces</taxon>
    </lineage>
</organism>